<dbReference type="InterPro" id="IPR016181">
    <property type="entry name" value="Acyl_CoA_acyltransferase"/>
</dbReference>
<dbReference type="Proteomes" id="UP000317716">
    <property type="component" value="Unassembled WGS sequence"/>
</dbReference>
<feature type="non-terminal residue" evidence="2">
    <location>
        <position position="1"/>
    </location>
</feature>
<dbReference type="CDD" id="cd04301">
    <property type="entry name" value="NAT_SF"/>
    <property type="match status" value="1"/>
</dbReference>
<reference evidence="2 3" key="1">
    <citation type="journal article" date="2019" name="Nat. Microbiol.">
        <title>Mediterranean grassland soil C-N compound turnover is dependent on rainfall and depth, and is mediated by genomically divergent microorganisms.</title>
        <authorList>
            <person name="Diamond S."/>
            <person name="Andeer P.F."/>
            <person name="Li Z."/>
            <person name="Crits-Christoph A."/>
            <person name="Burstein D."/>
            <person name="Anantharaman K."/>
            <person name="Lane K.R."/>
            <person name="Thomas B.C."/>
            <person name="Pan C."/>
            <person name="Northen T.R."/>
            <person name="Banfield J.F."/>
        </authorList>
    </citation>
    <scope>NUCLEOTIDE SEQUENCE [LARGE SCALE GENOMIC DNA]</scope>
    <source>
        <strain evidence="2">WS_2</strain>
    </source>
</reference>
<evidence type="ECO:0000313" key="2">
    <source>
        <dbReference type="EMBL" id="TMQ48470.1"/>
    </source>
</evidence>
<dbReference type="InterPro" id="IPR000182">
    <property type="entry name" value="GNAT_dom"/>
</dbReference>
<dbReference type="GO" id="GO:0030649">
    <property type="term" value="P:aminoglycoside antibiotic catabolic process"/>
    <property type="evidence" value="ECO:0007669"/>
    <property type="project" value="TreeGrafter"/>
</dbReference>
<dbReference type="InterPro" id="IPR036527">
    <property type="entry name" value="SCP2_sterol-bd_dom_sf"/>
</dbReference>
<name>A0A538SAR9_UNCEI</name>
<dbReference type="EMBL" id="VBOS01000479">
    <property type="protein sequence ID" value="TMQ48470.1"/>
    <property type="molecule type" value="Genomic_DNA"/>
</dbReference>
<dbReference type="PANTHER" id="PTHR37817">
    <property type="entry name" value="N-ACETYLTRANSFERASE EIS"/>
    <property type="match status" value="1"/>
</dbReference>
<proteinExistence type="predicted"/>
<dbReference type="AlphaFoldDB" id="A0A538SAR9"/>
<dbReference type="InterPro" id="IPR051554">
    <property type="entry name" value="Acetyltransferase_Eis"/>
</dbReference>
<gene>
    <name evidence="2" type="ORF">E6K72_13035</name>
</gene>
<dbReference type="PANTHER" id="PTHR37817:SF1">
    <property type="entry name" value="N-ACETYLTRANSFERASE EIS"/>
    <property type="match status" value="1"/>
</dbReference>
<dbReference type="Pfam" id="PF13530">
    <property type="entry name" value="SCP2_2"/>
    <property type="match status" value="1"/>
</dbReference>
<dbReference type="InterPro" id="IPR041380">
    <property type="entry name" value="Acetyltransf_17"/>
</dbReference>
<keyword evidence="2" id="KW-0808">Transferase</keyword>
<feature type="domain" description="N-acetyltransferase" evidence="1">
    <location>
        <begin position="1"/>
        <end position="130"/>
    </location>
</feature>
<dbReference type="Pfam" id="PF13527">
    <property type="entry name" value="Acetyltransf_9"/>
    <property type="match status" value="1"/>
</dbReference>
<dbReference type="Gene3D" id="3.30.1050.10">
    <property type="entry name" value="SCP2 sterol-binding domain"/>
    <property type="match status" value="1"/>
</dbReference>
<accession>A0A538SAR9</accession>
<dbReference type="SUPFAM" id="SSF55729">
    <property type="entry name" value="Acyl-CoA N-acyltransferases (Nat)"/>
    <property type="match status" value="1"/>
</dbReference>
<dbReference type="Pfam" id="PF17668">
    <property type="entry name" value="Acetyltransf_17"/>
    <property type="match status" value="1"/>
</dbReference>
<sequence length="384" mass="42111">EQRREFYTDHPRFGLKDVRVGELDGQIVASLVLYPLTAWVRGQKLPVAGIGSVAVSPEHRRRGVGEALMRATLRELRQEGRALSALYAFRGSYYRKLGYGVIERVYALAVAPGNMPHGEDARQVRRLMLPDRPAVESLYDRVAAQGHFALTRTPAWWEKRLWTYPGDWVVYEGKRRGQIEGYLHYEVDTTHGPFKLAIALDEFVAATPVAHRALIGHLASLADQVQEIQFASPSDGAWLEQLRTAQNLHPAAEISLFADTGGVANGLMLRVTDVRLALEAFPVSPGARGEIVLEVNDAVLPANARPLRVGARDGRLKPGLEPKGRPRLPRLTVSADALGPILAGTLSPVSAAAHGLIDSTSGAAEIVEPWFRARPAFLHSLNVF</sequence>
<evidence type="ECO:0000259" key="1">
    <source>
        <dbReference type="PROSITE" id="PS51186"/>
    </source>
</evidence>
<dbReference type="SUPFAM" id="SSF55718">
    <property type="entry name" value="SCP-like"/>
    <property type="match status" value="1"/>
</dbReference>
<evidence type="ECO:0000313" key="3">
    <source>
        <dbReference type="Proteomes" id="UP000317716"/>
    </source>
</evidence>
<protein>
    <submittedName>
        <fullName evidence="2">GNAT family N-acetyltransferase</fullName>
    </submittedName>
</protein>
<dbReference type="PROSITE" id="PS51186">
    <property type="entry name" value="GNAT"/>
    <property type="match status" value="1"/>
</dbReference>
<dbReference type="GO" id="GO:0034069">
    <property type="term" value="F:aminoglycoside N-acetyltransferase activity"/>
    <property type="evidence" value="ECO:0007669"/>
    <property type="project" value="TreeGrafter"/>
</dbReference>
<organism evidence="2 3">
    <name type="scientific">Eiseniibacteriota bacterium</name>
    <dbReference type="NCBI Taxonomy" id="2212470"/>
    <lineage>
        <taxon>Bacteria</taxon>
        <taxon>Candidatus Eiseniibacteriota</taxon>
    </lineage>
</organism>
<dbReference type="Gene3D" id="3.40.630.30">
    <property type="match status" value="2"/>
</dbReference>
<dbReference type="InterPro" id="IPR025559">
    <property type="entry name" value="Eis_dom"/>
</dbReference>
<comment type="caution">
    <text evidence="2">The sequence shown here is derived from an EMBL/GenBank/DDBJ whole genome shotgun (WGS) entry which is preliminary data.</text>
</comment>